<dbReference type="AlphaFoldDB" id="D5E6G9"/>
<protein>
    <recommendedName>
        <fullName evidence="3">Trigger factor</fullName>
    </recommendedName>
</protein>
<accession>D5E6G9</accession>
<sequence>MKITQEKIEFKTQGDEWILTQKKALDYLETLRKEKIVQEDILEFATNKFLNDKLTEFIANKAKKENKFYRDPMLIDKKVTAESLEAQLLIFYYDDVDFTIFERETKIPFLQKDNKEMIENFTKMYMLNYSFEKEQDKIDEKTSAIQMDLLDENDKLISSGSKLLSNNPLYKTIYAKKSDIKKGDILIMDKKSKVKINKIFTKSIEPITKDNVANLNVPEIKTLDDAKRFVAKIANSQFVRLELLNYKRDISFHFSKLILSSELLISDHLINALKTEKTEMVEKAIKDKKISLTDEEKQKEIDMLVSVDISEGLLEKYFYNKFVDTITNKELEEEIKFLKHNPMLNTEINLNEIALSALIDIKVALHYLKLNNKKLHDEIIENF</sequence>
<reference key="2">
    <citation type="submission" date="2010-03" db="EMBL/GenBank/DDBJ databases">
        <authorList>
            <person name="Ma Z."/>
            <person name="Wang X."/>
            <person name="Liu H."/>
        </authorList>
    </citation>
    <scope>NUCLEOTIDE SEQUENCE</scope>
    <source>
        <strain>MP145</strain>
    </source>
</reference>
<keyword evidence="2" id="KW-1185">Reference proteome</keyword>
<dbReference type="HOGENOM" id="CLU_721241_0_0_14"/>
<evidence type="ECO:0000313" key="1">
    <source>
        <dbReference type="EMBL" id="ADE19531.1"/>
    </source>
</evidence>
<dbReference type="NCBIfam" id="NF045969">
    <property type="entry name" value="trig_like_plasma"/>
    <property type="match status" value="1"/>
</dbReference>
<dbReference type="eggNOG" id="ENOG5031YUU">
    <property type="taxonomic scope" value="Bacteria"/>
</dbReference>
<dbReference type="Proteomes" id="UP000001845">
    <property type="component" value="Chromosome"/>
</dbReference>
<dbReference type="EMBL" id="CP001991">
    <property type="protein sequence ID" value="ADE19531.1"/>
    <property type="molecule type" value="Genomic_DNA"/>
</dbReference>
<evidence type="ECO:0008006" key="3">
    <source>
        <dbReference type="Google" id="ProtNLM"/>
    </source>
</evidence>
<dbReference type="KEGG" id="mcd:MCRO_0765"/>
<reference evidence="1 2" key="3">
    <citation type="journal article" date="2011" name="J. Bacteriol.">
        <title>Genome sequences of Mycoplasma alligatoris A21JP2T and Mycoplasma crocodyli MP145T.</title>
        <authorList>
            <person name="Brown D.R."/>
            <person name="Farmerie W.G."/>
            <person name="May M."/>
            <person name="Benders G.A."/>
            <person name="Durkin A.S."/>
            <person name="Hlavinka K."/>
            <person name="Hostetler J."/>
            <person name="Jackson J."/>
            <person name="Johnson J."/>
            <person name="Miller R.H."/>
            <person name="Paralanov V."/>
            <person name="Radune D."/>
            <person name="Szczypinski B."/>
            <person name="Glass J.I."/>
        </authorList>
    </citation>
    <scope>NUCLEOTIDE SEQUENCE [LARGE SCALE GENOMIC DNA]</scope>
    <source>
        <strain evidence="2">ATCC 51981 / MP145</strain>
    </source>
</reference>
<proteinExistence type="predicted"/>
<dbReference type="RefSeq" id="WP_013054308.1">
    <property type="nucleotide sequence ID" value="NC_014014.1"/>
</dbReference>
<organism evidence="1 2">
    <name type="scientific">Mycoplasma crocodyli (strain ATCC 51981 / MP145)</name>
    <dbReference type="NCBI Taxonomy" id="512564"/>
    <lineage>
        <taxon>Bacteria</taxon>
        <taxon>Bacillati</taxon>
        <taxon>Mycoplasmatota</taxon>
        <taxon>Mollicutes</taxon>
        <taxon>Mycoplasmataceae</taxon>
        <taxon>Mycoplasma</taxon>
    </lineage>
</organism>
<name>D5E6G9_MYCCM</name>
<gene>
    <name evidence="1" type="ordered locus">MCRO_0765</name>
</gene>
<evidence type="ECO:0000313" key="2">
    <source>
        <dbReference type="Proteomes" id="UP000001845"/>
    </source>
</evidence>
<reference evidence="2" key="1">
    <citation type="submission" date="2010-03" db="EMBL/GenBank/DDBJ databases">
        <title>The complete genome of Mycoplasma crocodyli MP145.</title>
        <authorList>
            <person name="Glass J.I."/>
            <person name="Durkin A.S."/>
            <person name="Hostetler J."/>
            <person name="Jackson J."/>
            <person name="Johnson J."/>
            <person name="May M.A."/>
            <person name="Paralanov V."/>
            <person name="Radune D."/>
            <person name="Szczypinski B."/>
            <person name="Brown D.R."/>
        </authorList>
    </citation>
    <scope>NUCLEOTIDE SEQUENCE [LARGE SCALE GENOMIC DNA]</scope>
    <source>
        <strain evidence="2">ATCC 51981 / MP145</strain>
    </source>
</reference>